<keyword evidence="3" id="KW-0408">Iron</keyword>
<feature type="domain" description="4Fe-4S ferredoxin-type" evidence="5">
    <location>
        <begin position="219"/>
        <end position="248"/>
    </location>
</feature>
<dbReference type="RefSeq" id="WP_126704186.1">
    <property type="nucleotide sequence ID" value="NZ_CP034593.1"/>
</dbReference>
<feature type="domain" description="4Fe-4S ferredoxin-type" evidence="5">
    <location>
        <begin position="249"/>
        <end position="278"/>
    </location>
</feature>
<evidence type="ECO:0000313" key="6">
    <source>
        <dbReference type="EMBL" id="AZQ77383.1"/>
    </source>
</evidence>
<dbReference type="Pfam" id="PF00037">
    <property type="entry name" value="Fer4"/>
    <property type="match status" value="1"/>
</dbReference>
<sequence>MRMLLGAVRAIASSRPQATLTDGKCTRYFASDCTICVDACPVTAIDTTDLSITIGDSCHGCGICAAACPVDAICGVGYSTVSVSTVLEEESRLQCDLAQRIDRSSTDASVPCLGAVDPEIVASRAMKQDVVLTSGPCEQCPIGSAQTVTGAVDRAQRIVSKSGGAGTITHRYAEPAQGKSVRRRPSAGVSRRGVFEAGTYAGPAKDPRQLLLESTALPALPQAKAAVGCTGCNACVVVCPVDALEVRSRDLVFKPASCLACAECVRVCPEGILSLDDVGIGRFPTVIAQAPLAKCERCEATLGPGETGQCHRCKTRAELTVDIWHQLGIEP</sequence>
<dbReference type="Gene3D" id="3.30.70.20">
    <property type="match status" value="2"/>
</dbReference>
<accession>A0A3Q9G2E1</accession>
<dbReference type="GO" id="GO:0046872">
    <property type="term" value="F:metal ion binding"/>
    <property type="evidence" value="ECO:0007669"/>
    <property type="project" value="UniProtKB-KW"/>
</dbReference>
<name>A0A3Q9G2E1_9ACTO</name>
<dbReference type="PROSITE" id="PS00198">
    <property type="entry name" value="4FE4S_FER_1"/>
    <property type="match status" value="3"/>
</dbReference>
<reference evidence="6 7" key="1">
    <citation type="submission" date="2018-12" db="EMBL/GenBank/DDBJ databases">
        <title>Complete genome sequence of Flaviflexus sp. H23T48.</title>
        <authorList>
            <person name="Bae J.-W."/>
            <person name="Lee J.-Y."/>
        </authorList>
    </citation>
    <scope>NUCLEOTIDE SEQUENCE [LARGE SCALE GENOMIC DNA]</scope>
    <source>
        <strain evidence="6 7">H23T48</strain>
    </source>
</reference>
<dbReference type="InterPro" id="IPR017896">
    <property type="entry name" value="4Fe4S_Fe-S-bd"/>
</dbReference>
<organism evidence="6 7">
    <name type="scientific">Flaviflexus ciconiae</name>
    <dbReference type="NCBI Taxonomy" id="2496867"/>
    <lineage>
        <taxon>Bacteria</taxon>
        <taxon>Bacillati</taxon>
        <taxon>Actinomycetota</taxon>
        <taxon>Actinomycetes</taxon>
        <taxon>Actinomycetales</taxon>
        <taxon>Actinomycetaceae</taxon>
        <taxon>Flaviflexus</taxon>
    </lineage>
</organism>
<dbReference type="EMBL" id="CP034593">
    <property type="protein sequence ID" value="AZQ77383.1"/>
    <property type="molecule type" value="Genomic_DNA"/>
</dbReference>
<dbReference type="InterPro" id="IPR017900">
    <property type="entry name" value="4Fe4S_Fe_S_CS"/>
</dbReference>
<dbReference type="PROSITE" id="PS51379">
    <property type="entry name" value="4FE4S_FER_2"/>
    <property type="match status" value="3"/>
</dbReference>
<keyword evidence="2" id="KW-0479">Metal-binding</keyword>
<evidence type="ECO:0000256" key="3">
    <source>
        <dbReference type="ARBA" id="ARBA00023004"/>
    </source>
</evidence>
<dbReference type="Pfam" id="PF12838">
    <property type="entry name" value="Fer4_7"/>
    <property type="match status" value="1"/>
</dbReference>
<dbReference type="GO" id="GO:0051539">
    <property type="term" value="F:4 iron, 4 sulfur cluster binding"/>
    <property type="evidence" value="ECO:0007669"/>
    <property type="project" value="UniProtKB-KW"/>
</dbReference>
<dbReference type="KEGG" id="flh:EJ997_08605"/>
<keyword evidence="1" id="KW-0004">4Fe-4S</keyword>
<dbReference type="SUPFAM" id="SSF54862">
    <property type="entry name" value="4Fe-4S ferredoxins"/>
    <property type="match status" value="2"/>
</dbReference>
<dbReference type="AlphaFoldDB" id="A0A3Q9G2E1"/>
<dbReference type="PANTHER" id="PTHR43687">
    <property type="entry name" value="ADENYLYLSULFATE REDUCTASE, BETA SUBUNIT"/>
    <property type="match status" value="1"/>
</dbReference>
<dbReference type="InterPro" id="IPR050572">
    <property type="entry name" value="Fe-S_Ferredoxin"/>
</dbReference>
<dbReference type="PANTHER" id="PTHR43687:SF1">
    <property type="entry name" value="FERREDOXIN III"/>
    <property type="match status" value="1"/>
</dbReference>
<gene>
    <name evidence="6" type="ORF">EJ997_08605</name>
</gene>
<protein>
    <submittedName>
        <fullName evidence="6">4Fe-4S dicluster domain-containing protein</fullName>
    </submittedName>
</protein>
<keyword evidence="7" id="KW-1185">Reference proteome</keyword>
<evidence type="ECO:0000259" key="5">
    <source>
        <dbReference type="PROSITE" id="PS51379"/>
    </source>
</evidence>
<evidence type="ECO:0000256" key="1">
    <source>
        <dbReference type="ARBA" id="ARBA00022485"/>
    </source>
</evidence>
<dbReference type="OrthoDB" id="9770306at2"/>
<evidence type="ECO:0000256" key="4">
    <source>
        <dbReference type="ARBA" id="ARBA00023014"/>
    </source>
</evidence>
<evidence type="ECO:0000313" key="7">
    <source>
        <dbReference type="Proteomes" id="UP000280344"/>
    </source>
</evidence>
<feature type="domain" description="4Fe-4S ferredoxin-type" evidence="5">
    <location>
        <begin position="48"/>
        <end position="78"/>
    </location>
</feature>
<keyword evidence="4" id="KW-0411">Iron-sulfur</keyword>
<evidence type="ECO:0000256" key="2">
    <source>
        <dbReference type="ARBA" id="ARBA00022723"/>
    </source>
</evidence>
<dbReference type="Proteomes" id="UP000280344">
    <property type="component" value="Chromosome"/>
</dbReference>
<proteinExistence type="predicted"/>